<evidence type="ECO:0000313" key="3">
    <source>
        <dbReference type="Proteomes" id="UP000181860"/>
    </source>
</evidence>
<evidence type="ECO:0000313" key="4">
    <source>
        <dbReference type="Proteomes" id="UP001242513"/>
    </source>
</evidence>
<proteinExistence type="predicted"/>
<evidence type="ECO:0000313" key="2">
    <source>
        <dbReference type="EMBL" id="WGO85855.1"/>
    </source>
</evidence>
<dbReference type="EMBL" id="FMXC01000024">
    <property type="protein sequence ID" value="SDA63386.1"/>
    <property type="molecule type" value="Genomic_DNA"/>
</dbReference>
<keyword evidence="3" id="KW-1185">Reference proteome</keyword>
<name>A0AAX3UEB8_9LACO</name>
<dbReference type="Proteomes" id="UP000181860">
    <property type="component" value="Unassembled WGS sequence"/>
</dbReference>
<dbReference type="RefSeq" id="WP_013851288.1">
    <property type="nucleotide sequence ID" value="NZ_CP123735.1"/>
</dbReference>
<reference evidence="2" key="2">
    <citation type="journal article" date="2022" name="Food Funct.">
        <title>Lactobacillus kefiranofaciens ZW18 from Kefir enhances the anti-tumor effect of anti-programmed cell death 1 (PD-1) immunotherapy by modulating the gut microbiota.</title>
        <authorList>
            <person name="Zhao J."/>
            <person name="Wang Y."/>
            <person name="Wang J."/>
            <person name="Lv M."/>
            <person name="Zhou C."/>
            <person name="Jia L."/>
            <person name="Geng W."/>
        </authorList>
    </citation>
    <scope>NUCLEOTIDE SEQUENCE</scope>
    <source>
        <strain evidence="2">ZW18</strain>
    </source>
</reference>
<dbReference type="EMBL" id="CP123735">
    <property type="protein sequence ID" value="WGO85855.1"/>
    <property type="molecule type" value="Genomic_DNA"/>
</dbReference>
<dbReference type="Proteomes" id="UP001242513">
    <property type="component" value="Chromosome"/>
</dbReference>
<accession>A0AAX3UEB8</accession>
<organism evidence="2 4">
    <name type="scientific">Lactobacillus kefiranofaciens</name>
    <dbReference type="NCBI Taxonomy" id="267818"/>
    <lineage>
        <taxon>Bacteria</taxon>
        <taxon>Bacillati</taxon>
        <taxon>Bacillota</taxon>
        <taxon>Bacilli</taxon>
        <taxon>Lactobacillales</taxon>
        <taxon>Lactobacillaceae</taxon>
        <taxon>Lactobacillus</taxon>
    </lineage>
</organism>
<protein>
    <recommendedName>
        <fullName evidence="5">XRE family transcriptional regulator</fullName>
    </recommendedName>
</protein>
<reference evidence="2" key="3">
    <citation type="submission" date="2023-04" db="EMBL/GenBank/DDBJ databases">
        <authorList>
            <person name="Wang Y."/>
        </authorList>
    </citation>
    <scope>NUCLEOTIDE SEQUENCE</scope>
    <source>
        <strain evidence="2">ZW18</strain>
    </source>
</reference>
<evidence type="ECO:0008006" key="5">
    <source>
        <dbReference type="Google" id="ProtNLM"/>
    </source>
</evidence>
<gene>
    <name evidence="2" type="ORF">QEJ78_11225</name>
    <name evidence="1" type="ORF">SAMN02983011_01820</name>
</gene>
<evidence type="ECO:0000313" key="1">
    <source>
        <dbReference type="EMBL" id="SDA63386.1"/>
    </source>
</evidence>
<reference evidence="1 3" key="1">
    <citation type="submission" date="2016-10" db="EMBL/GenBank/DDBJ databases">
        <authorList>
            <person name="Varghese N."/>
            <person name="Submissions S."/>
        </authorList>
    </citation>
    <scope>NUCLEOTIDE SEQUENCE [LARGE SCALE GENOMIC DNA]</scope>
    <source>
        <strain evidence="1 3">ATCC 43761</strain>
    </source>
</reference>
<sequence>MKQNKSNNAIKELNPEKVNTNLEEARALFKYCGLETKTIVRKSGISARQLNIYRKDLSKLHRAQYDYVLRLASLFKVEYAKQVGGSQIEEGHLFQKLVKREEDKVTNSLLTKYIHYEENPDYADVFSSIINKNLLTYYPYNAYSRNEYQLAILYHICVQAGLPVGNVKPQLKNCDILTINRKVFNKSRDEVNLLLNENLDKITGRINPKEKLTEKQIAERIGMDHEKYSYQIDKYNRLVWQPCINEFFLKLGNENKEELLIGDDTDLGIGILARVEAQDKNNENYSEVLHRYIPVHEPLRQRYTNSFWHDLGRLCGYWL</sequence>
<dbReference type="AlphaFoldDB" id="A0AAX3UEB8"/>